<accession>A0A1I4Q7Y9</accession>
<dbReference type="EMBL" id="FOTR01000015">
    <property type="protein sequence ID" value="SFM36189.1"/>
    <property type="molecule type" value="Genomic_DNA"/>
</dbReference>
<dbReference type="Proteomes" id="UP000198565">
    <property type="component" value="Unassembled WGS sequence"/>
</dbReference>
<dbReference type="PANTHER" id="PTHR46658:SF1">
    <property type="entry name" value="CYS OR MET METABOLISM PYRIDOXAL-PHOSPHATE-DEPENDENT ENZYME"/>
    <property type="match status" value="1"/>
</dbReference>
<dbReference type="SUPFAM" id="SSF53383">
    <property type="entry name" value="PLP-dependent transferases"/>
    <property type="match status" value="1"/>
</dbReference>
<dbReference type="GO" id="GO:0016829">
    <property type="term" value="F:lyase activity"/>
    <property type="evidence" value="ECO:0007669"/>
    <property type="project" value="UniProtKB-KW"/>
</dbReference>
<sequence>MNQSLIREVQKQIEPIFQEFQTNEMYNQDKVLQAFRNHQVSDSDFNPTTGYGYDDYGRDKLEAVYATVFGAEDALVRPQITSGTHAISTALFGVLRPGDELLYITGQPYDTLNKVIGHEKHVPGSLSDFGVKYHYTDLIDGYIDSDQVKQKVNDHTKVVAIQRSKGYDDRPSITIVEMEKIIKQIRQLKKDVIIFVDNCYGEFVETLEPTDLGADLIAGSLIKNPGGGIVRMGGYIAGNKQYVEMAANRLTAPGIGKEVGASIGMLQEMYQGLFLAPHVVSEALKGAVFTSAYLKKIGYNTTPAFDDHRTDLIQSVTFHTSKEMIAFCQAIQRQSPINSHVLPYPAPMPGYEDDVIMAAGTFIQGASLELTADGPIREPYTAFVQGGLTYSHVKLAVINAANELRS</sequence>
<name>A0A1I4Q7Y9_9BACI</name>
<evidence type="ECO:0000313" key="1">
    <source>
        <dbReference type="EMBL" id="SFM36189.1"/>
    </source>
</evidence>
<organism evidence="1 2">
    <name type="scientific">Gracilibacillus orientalis</name>
    <dbReference type="NCBI Taxonomy" id="334253"/>
    <lineage>
        <taxon>Bacteria</taxon>
        <taxon>Bacillati</taxon>
        <taxon>Bacillota</taxon>
        <taxon>Bacilli</taxon>
        <taxon>Bacillales</taxon>
        <taxon>Bacillaceae</taxon>
        <taxon>Gracilibacillus</taxon>
    </lineage>
</organism>
<keyword evidence="2" id="KW-1185">Reference proteome</keyword>
<keyword evidence="1" id="KW-0456">Lyase</keyword>
<dbReference type="STRING" id="334253.SAMN04487943_11516"/>
<reference evidence="2" key="1">
    <citation type="submission" date="2016-10" db="EMBL/GenBank/DDBJ databases">
        <authorList>
            <person name="Varghese N."/>
            <person name="Submissions S."/>
        </authorList>
    </citation>
    <scope>NUCLEOTIDE SEQUENCE [LARGE SCALE GENOMIC DNA]</scope>
    <source>
        <strain evidence="2">CGMCC 1.4250</strain>
    </source>
</reference>
<dbReference type="PANTHER" id="PTHR46658">
    <property type="entry name" value="CYS OR MET METABOLISM PYRIDOXAL-PHOSPHATE-DEPENDENT ENZYME"/>
    <property type="match status" value="1"/>
</dbReference>
<dbReference type="InterPro" id="IPR009651">
    <property type="entry name" value="Met_g_lyase_put"/>
</dbReference>
<dbReference type="Gene3D" id="3.40.640.10">
    <property type="entry name" value="Type I PLP-dependent aspartate aminotransferase-like (Major domain)"/>
    <property type="match status" value="1"/>
</dbReference>
<proteinExistence type="predicted"/>
<dbReference type="Pfam" id="PF06838">
    <property type="entry name" value="Met_gamma_lyase"/>
    <property type="match status" value="1"/>
</dbReference>
<dbReference type="InterPro" id="IPR015424">
    <property type="entry name" value="PyrdxlP-dep_Trfase"/>
</dbReference>
<gene>
    <name evidence="1" type="ORF">SAMN04487943_11516</name>
</gene>
<dbReference type="OrthoDB" id="9764766at2"/>
<protein>
    <submittedName>
        <fullName evidence="1">Cystathionine beta-lyase family protein involved in aluminum resistance</fullName>
    </submittedName>
</protein>
<dbReference type="InterPro" id="IPR015421">
    <property type="entry name" value="PyrdxlP-dep_Trfase_major"/>
</dbReference>
<dbReference type="RefSeq" id="WP_091485647.1">
    <property type="nucleotide sequence ID" value="NZ_FOTR01000015.1"/>
</dbReference>
<dbReference type="Gene3D" id="3.90.1150.60">
    <property type="entry name" value="Methioning gamme-lyase, C-terminal domain"/>
    <property type="match status" value="1"/>
</dbReference>
<dbReference type="AlphaFoldDB" id="A0A1I4Q7Y9"/>
<evidence type="ECO:0000313" key="2">
    <source>
        <dbReference type="Proteomes" id="UP000198565"/>
    </source>
</evidence>